<reference evidence="2 3" key="1">
    <citation type="submission" date="2018-04" db="EMBL/GenBank/DDBJ databases">
        <title>WGS assembly of Panicum hallii var. hallii HAL2.</title>
        <authorList>
            <person name="Lovell J."/>
            <person name="Jenkins J."/>
            <person name="Lowry D."/>
            <person name="Mamidi S."/>
            <person name="Sreedasyam A."/>
            <person name="Weng X."/>
            <person name="Barry K."/>
            <person name="Bonette J."/>
            <person name="Campitelli B."/>
            <person name="Daum C."/>
            <person name="Gordon S."/>
            <person name="Gould B."/>
            <person name="Lipzen A."/>
            <person name="MacQueen A."/>
            <person name="Palacio-Mejia J."/>
            <person name="Plott C."/>
            <person name="Shakirov E."/>
            <person name="Shu S."/>
            <person name="Yoshinaga Y."/>
            <person name="Zane M."/>
            <person name="Rokhsar D."/>
            <person name="Grimwood J."/>
            <person name="Schmutz J."/>
            <person name="Juenger T."/>
        </authorList>
    </citation>
    <scope>NUCLEOTIDE SEQUENCE [LARGE SCALE GENOMIC DNA]</scope>
    <source>
        <strain evidence="3">cv. HAL2</strain>
    </source>
</reference>
<protein>
    <submittedName>
        <fullName evidence="2">Uncharacterized protein</fullName>
    </submittedName>
</protein>
<dbReference type="Gramene" id="PUZ41928">
    <property type="protein sequence ID" value="PUZ41928"/>
    <property type="gene ID" value="GQ55_9G542800"/>
</dbReference>
<dbReference type="AlphaFoldDB" id="A0A2T7CF46"/>
<organism evidence="2 3">
    <name type="scientific">Panicum hallii var. hallii</name>
    <dbReference type="NCBI Taxonomy" id="1504633"/>
    <lineage>
        <taxon>Eukaryota</taxon>
        <taxon>Viridiplantae</taxon>
        <taxon>Streptophyta</taxon>
        <taxon>Embryophyta</taxon>
        <taxon>Tracheophyta</taxon>
        <taxon>Spermatophyta</taxon>
        <taxon>Magnoliopsida</taxon>
        <taxon>Liliopsida</taxon>
        <taxon>Poales</taxon>
        <taxon>Poaceae</taxon>
        <taxon>PACMAD clade</taxon>
        <taxon>Panicoideae</taxon>
        <taxon>Panicodae</taxon>
        <taxon>Paniceae</taxon>
        <taxon>Panicinae</taxon>
        <taxon>Panicum</taxon>
        <taxon>Panicum sect. Panicum</taxon>
    </lineage>
</organism>
<feature type="compositionally biased region" description="Basic residues" evidence="1">
    <location>
        <begin position="179"/>
        <end position="200"/>
    </location>
</feature>
<sequence>MPRLWRRPHVSAWGVDTSARSLGPFSPQSRAHARSEPEEGGGALPHAPIRVRSPRAHHVAPAANREAPRATCTCACTSLPRPGRCRVQPCPCSLTAWFPHGYTRGLGAAGGRCVRGAPAYAARPTVSPESGGRDSQVGVQTPTHPARGFPSRVASGLVFSSVGPATGDVTRFDHPPRSVPRRATPRRPRSRRFLGARPRRTPCSSACGRVSAARAAHTVVFPRAAWHVPARCPRGPEQL</sequence>
<proteinExistence type="predicted"/>
<keyword evidence="3" id="KW-1185">Reference proteome</keyword>
<dbReference type="EMBL" id="CM009757">
    <property type="protein sequence ID" value="PUZ41928.1"/>
    <property type="molecule type" value="Genomic_DNA"/>
</dbReference>
<accession>A0A2T7CF46</accession>
<evidence type="ECO:0000256" key="1">
    <source>
        <dbReference type="SAM" id="MobiDB-lite"/>
    </source>
</evidence>
<feature type="region of interest" description="Disordered" evidence="1">
    <location>
        <begin position="168"/>
        <end position="201"/>
    </location>
</feature>
<name>A0A2T7CF46_9POAL</name>
<feature type="region of interest" description="Disordered" evidence="1">
    <location>
        <begin position="17"/>
        <end position="48"/>
    </location>
</feature>
<feature type="region of interest" description="Disordered" evidence="1">
    <location>
        <begin position="122"/>
        <end position="151"/>
    </location>
</feature>
<evidence type="ECO:0000313" key="2">
    <source>
        <dbReference type="EMBL" id="PUZ41928.1"/>
    </source>
</evidence>
<dbReference type="Proteomes" id="UP000244336">
    <property type="component" value="Chromosome 9"/>
</dbReference>
<gene>
    <name evidence="2" type="ORF">GQ55_9G542800</name>
</gene>
<evidence type="ECO:0000313" key="3">
    <source>
        <dbReference type="Proteomes" id="UP000244336"/>
    </source>
</evidence>